<evidence type="ECO:0000313" key="2">
    <source>
        <dbReference type="EMBL" id="MFD2248146.1"/>
    </source>
</evidence>
<evidence type="ECO:0000313" key="3">
    <source>
        <dbReference type="Proteomes" id="UP001597374"/>
    </source>
</evidence>
<feature type="compositionally biased region" description="Basic and acidic residues" evidence="1">
    <location>
        <begin position="84"/>
        <end position="114"/>
    </location>
</feature>
<organism evidence="2 3">
    <name type="scientific">Pontibacter ruber</name>
    <dbReference type="NCBI Taxonomy" id="1343895"/>
    <lineage>
        <taxon>Bacteria</taxon>
        <taxon>Pseudomonadati</taxon>
        <taxon>Bacteroidota</taxon>
        <taxon>Cytophagia</taxon>
        <taxon>Cytophagales</taxon>
        <taxon>Hymenobacteraceae</taxon>
        <taxon>Pontibacter</taxon>
    </lineage>
</organism>
<dbReference type="EMBL" id="JBHUIM010000003">
    <property type="protein sequence ID" value="MFD2248146.1"/>
    <property type="molecule type" value="Genomic_DNA"/>
</dbReference>
<proteinExistence type="predicted"/>
<gene>
    <name evidence="2" type="ORF">ACFSKP_17900</name>
</gene>
<name>A0ABW5D164_9BACT</name>
<feature type="compositionally biased region" description="Acidic residues" evidence="1">
    <location>
        <begin position="115"/>
        <end position="125"/>
    </location>
</feature>
<evidence type="ECO:0000256" key="1">
    <source>
        <dbReference type="SAM" id="MobiDB-lite"/>
    </source>
</evidence>
<reference evidence="3" key="1">
    <citation type="journal article" date="2019" name="Int. J. Syst. Evol. Microbiol.">
        <title>The Global Catalogue of Microorganisms (GCM) 10K type strain sequencing project: providing services to taxonomists for standard genome sequencing and annotation.</title>
        <authorList>
            <consortium name="The Broad Institute Genomics Platform"/>
            <consortium name="The Broad Institute Genome Sequencing Center for Infectious Disease"/>
            <person name="Wu L."/>
            <person name="Ma J."/>
        </authorList>
    </citation>
    <scope>NUCLEOTIDE SEQUENCE [LARGE SCALE GENOMIC DNA]</scope>
    <source>
        <strain evidence="3">CGMCC 4.1782</strain>
    </source>
</reference>
<feature type="region of interest" description="Disordered" evidence="1">
    <location>
        <begin position="47"/>
        <end position="125"/>
    </location>
</feature>
<comment type="caution">
    <text evidence="2">The sequence shown here is derived from an EMBL/GenBank/DDBJ whole genome shotgun (WGS) entry which is preliminary data.</text>
</comment>
<keyword evidence="3" id="KW-1185">Reference proteome</keyword>
<protein>
    <submittedName>
        <fullName evidence="2">Uncharacterized protein</fullName>
    </submittedName>
</protein>
<dbReference type="Proteomes" id="UP001597374">
    <property type="component" value="Unassembled WGS sequence"/>
</dbReference>
<dbReference type="RefSeq" id="WP_250431922.1">
    <property type="nucleotide sequence ID" value="NZ_JALPRR010000004.1"/>
</dbReference>
<accession>A0ABW5D164</accession>
<feature type="compositionally biased region" description="Basic and acidic residues" evidence="1">
    <location>
        <begin position="52"/>
        <end position="71"/>
    </location>
</feature>
<sequence length="125" mass="14157">MQRYPVWCVFKIQAYLHPGFSVKGKHPFLSSAVLPACDSHLYQGLSINSKVPDMKQKDNAHIKKGDKDQLGEKGPQQELSKNPAPRDADHESDTTPPDHEVYVDLEPDELHPDEEPLDVNEEDEK</sequence>